<dbReference type="GO" id="GO:0160104">
    <property type="term" value="F:tRNA (guanine(26)-N2)-dimethyltransferase activity"/>
    <property type="evidence" value="ECO:0007669"/>
    <property type="project" value="UniProtKB-UniRule"/>
</dbReference>
<evidence type="ECO:0000256" key="5">
    <source>
        <dbReference type="ARBA" id="ARBA00022694"/>
    </source>
</evidence>
<evidence type="ECO:0000313" key="11">
    <source>
        <dbReference type="EMBL" id="KRX01914.1"/>
    </source>
</evidence>
<keyword evidence="12" id="KW-1185">Reference proteome</keyword>
<keyword evidence="3 9" id="KW-0808">Transferase</keyword>
<dbReference type="SUPFAM" id="SSF53335">
    <property type="entry name" value="S-adenosyl-L-methionine-dependent methyltransferases"/>
    <property type="match status" value="1"/>
</dbReference>
<keyword evidence="2 9" id="KW-0489">Methyltransferase</keyword>
<feature type="compositionally biased region" description="Basic and acidic residues" evidence="10">
    <location>
        <begin position="535"/>
        <end position="545"/>
    </location>
</feature>
<dbReference type="Gene3D" id="3.40.50.150">
    <property type="entry name" value="Vaccinia Virus protein VP39"/>
    <property type="match status" value="1"/>
</dbReference>
<evidence type="ECO:0000256" key="8">
    <source>
        <dbReference type="ARBA" id="ARBA00051897"/>
    </source>
</evidence>
<evidence type="ECO:0000256" key="9">
    <source>
        <dbReference type="PROSITE-ProRule" id="PRU00958"/>
    </source>
</evidence>
<dbReference type="AlphaFoldDB" id="A0A0V0QIJ6"/>
<dbReference type="EC" id="2.1.1.216" evidence="7 9"/>
<proteinExistence type="inferred from homology"/>
<keyword evidence="1 9" id="KW-0820">tRNA-binding</keyword>
<protein>
    <recommendedName>
        <fullName evidence="7 9">tRNA (guanine(26)-N(2))-dimethyltransferase</fullName>
        <ecNumber evidence="7 9">2.1.1.216</ecNumber>
    </recommendedName>
</protein>
<dbReference type="Gene3D" id="3.30.56.70">
    <property type="entry name" value="N2,N2-dimethylguanosine tRNA methyltransferase, C-terminal domain"/>
    <property type="match status" value="1"/>
</dbReference>
<dbReference type="OrthoDB" id="6349953at2759"/>
<dbReference type="EMBL" id="LDAU01000161">
    <property type="protein sequence ID" value="KRX01914.1"/>
    <property type="molecule type" value="Genomic_DNA"/>
</dbReference>
<evidence type="ECO:0000256" key="1">
    <source>
        <dbReference type="ARBA" id="ARBA00022555"/>
    </source>
</evidence>
<dbReference type="PROSITE" id="PS51626">
    <property type="entry name" value="SAM_MT_TRM1"/>
    <property type="match status" value="1"/>
</dbReference>
<feature type="region of interest" description="Disordered" evidence="10">
    <location>
        <begin position="514"/>
        <end position="545"/>
    </location>
</feature>
<evidence type="ECO:0000256" key="7">
    <source>
        <dbReference type="ARBA" id="ARBA00039099"/>
    </source>
</evidence>
<name>A0A0V0QIJ6_PSEPJ</name>
<evidence type="ECO:0000256" key="2">
    <source>
        <dbReference type="ARBA" id="ARBA00022603"/>
    </source>
</evidence>
<evidence type="ECO:0000256" key="4">
    <source>
        <dbReference type="ARBA" id="ARBA00022691"/>
    </source>
</evidence>
<gene>
    <name evidence="11" type="ORF">PPERSA_05753</name>
</gene>
<keyword evidence="4 9" id="KW-0949">S-adenosyl-L-methionine</keyword>
<feature type="region of interest" description="Disordered" evidence="10">
    <location>
        <begin position="235"/>
        <end position="266"/>
    </location>
</feature>
<comment type="catalytic activity">
    <reaction evidence="8 9">
        <text>guanosine(26) in tRNA + 2 S-adenosyl-L-methionine = N(2)-dimethylguanosine(26) in tRNA + 2 S-adenosyl-L-homocysteine + 2 H(+)</text>
        <dbReference type="Rhea" id="RHEA:43140"/>
        <dbReference type="Rhea" id="RHEA-COMP:10359"/>
        <dbReference type="Rhea" id="RHEA-COMP:10360"/>
        <dbReference type="ChEBI" id="CHEBI:15378"/>
        <dbReference type="ChEBI" id="CHEBI:57856"/>
        <dbReference type="ChEBI" id="CHEBI:59789"/>
        <dbReference type="ChEBI" id="CHEBI:74269"/>
        <dbReference type="ChEBI" id="CHEBI:74513"/>
        <dbReference type="EC" id="2.1.1.216"/>
    </reaction>
</comment>
<dbReference type="FunCoup" id="A0A0V0QIJ6">
    <property type="interactions" value="300"/>
</dbReference>
<dbReference type="InterPro" id="IPR029063">
    <property type="entry name" value="SAM-dependent_MTases_sf"/>
</dbReference>
<keyword evidence="6 9" id="KW-0694">RNA-binding</keyword>
<comment type="similarity">
    <text evidence="9">Belongs to the class I-like SAM-binding methyltransferase superfamily. Trm1 family.</text>
</comment>
<dbReference type="GO" id="GO:0005634">
    <property type="term" value="C:nucleus"/>
    <property type="evidence" value="ECO:0007669"/>
    <property type="project" value="TreeGrafter"/>
</dbReference>
<reference evidence="11 12" key="1">
    <citation type="journal article" date="2015" name="Sci. Rep.">
        <title>Genome of the facultative scuticociliatosis pathogen Pseudocohnilembus persalinus provides insight into its virulence through horizontal gene transfer.</title>
        <authorList>
            <person name="Xiong J."/>
            <person name="Wang G."/>
            <person name="Cheng J."/>
            <person name="Tian M."/>
            <person name="Pan X."/>
            <person name="Warren A."/>
            <person name="Jiang C."/>
            <person name="Yuan D."/>
            <person name="Miao W."/>
        </authorList>
    </citation>
    <scope>NUCLEOTIDE SEQUENCE [LARGE SCALE GENOMIC DNA]</scope>
    <source>
        <strain evidence="11">36N120E</strain>
    </source>
</reference>
<dbReference type="PANTHER" id="PTHR10631">
    <property type="entry name" value="N 2 ,N 2 -DIMETHYLGUANOSINE TRNA METHYLTRANSFERASE"/>
    <property type="match status" value="1"/>
</dbReference>
<dbReference type="GO" id="GO:0000049">
    <property type="term" value="F:tRNA binding"/>
    <property type="evidence" value="ECO:0007669"/>
    <property type="project" value="UniProtKB-UniRule"/>
</dbReference>
<dbReference type="PANTHER" id="PTHR10631:SF3">
    <property type="entry name" value="TRNA (GUANINE(26)-N(2))-DIMETHYLTRANSFERASE"/>
    <property type="match status" value="1"/>
</dbReference>
<feature type="compositionally biased region" description="Basic and acidic residues" evidence="10">
    <location>
        <begin position="249"/>
        <end position="266"/>
    </location>
</feature>
<dbReference type="InParanoid" id="A0A0V0QIJ6"/>
<accession>A0A0V0QIJ6</accession>
<evidence type="ECO:0000313" key="12">
    <source>
        <dbReference type="Proteomes" id="UP000054937"/>
    </source>
</evidence>
<sequence length="545" mass="63496">MYKIFFQGKEYFQGVTILDALSASGLRTIRFLKELKDVKKVYANDLSEASHKLMMDNFKLNELDLNKIQMTNKDANELMYMLKFQPQKEGDREEVIDVIDLDPYGSSVPFLDAAIQCAKTDSLLCITCTDSKVLCGPDQQKCFYQYGTSRAKVPAFQENALRIVLYTVQNIASKYGKSIVPLFSYMQKEFYCRLFIQIKNSRSEAAKTYAQVGNVYYCEQCYNYHTHTYGKEKNFKQDQQEQQQVQNNKKKDDDKEEVKEKKQDAKQENKQYLKYNANYLKLPSNVCEMCGSYYHINGPLWLGELHNKEFINKLLHSLESEEMELQSSKKITGLLKSVLNEFETFHDQVPPLGISPQRVLKLMRTQQPSKKELESAFKSLGYQFCPTFTNPDIYKTDAPNNIIYDIVKKYKIKLVGEENLFNKIEQDKLPVPYKLLSREVEIDPKFDLQIAKQSHYAVFLPNPKNFGPLSRATVQNQNSLFFKLKKNNYEKYLIRQVIDEEKQSNVQVITKNEIGQQQEEQQIDEKNISQDNEENGEKVTKKVKL</sequence>
<dbReference type="Proteomes" id="UP000054937">
    <property type="component" value="Unassembled WGS sequence"/>
</dbReference>
<dbReference type="GO" id="GO:0002940">
    <property type="term" value="P:tRNA N2-guanine methylation"/>
    <property type="evidence" value="ECO:0007669"/>
    <property type="project" value="TreeGrafter"/>
</dbReference>
<dbReference type="InterPro" id="IPR042296">
    <property type="entry name" value="tRNA_met_Trm1_C"/>
</dbReference>
<dbReference type="InterPro" id="IPR002905">
    <property type="entry name" value="Trm1"/>
</dbReference>
<dbReference type="Pfam" id="PF02005">
    <property type="entry name" value="TRM"/>
    <property type="match status" value="1"/>
</dbReference>
<evidence type="ECO:0000256" key="6">
    <source>
        <dbReference type="ARBA" id="ARBA00022884"/>
    </source>
</evidence>
<comment type="caution">
    <text evidence="11">The sequence shown here is derived from an EMBL/GenBank/DDBJ whole genome shotgun (WGS) entry which is preliminary data.</text>
</comment>
<keyword evidence="5 9" id="KW-0819">tRNA processing</keyword>
<dbReference type="OMA" id="PWHRICV"/>
<evidence type="ECO:0000256" key="10">
    <source>
        <dbReference type="SAM" id="MobiDB-lite"/>
    </source>
</evidence>
<evidence type="ECO:0000256" key="3">
    <source>
        <dbReference type="ARBA" id="ARBA00022679"/>
    </source>
</evidence>
<organism evidence="11 12">
    <name type="scientific">Pseudocohnilembus persalinus</name>
    <name type="common">Ciliate</name>
    <dbReference type="NCBI Taxonomy" id="266149"/>
    <lineage>
        <taxon>Eukaryota</taxon>
        <taxon>Sar</taxon>
        <taxon>Alveolata</taxon>
        <taxon>Ciliophora</taxon>
        <taxon>Intramacronucleata</taxon>
        <taxon>Oligohymenophorea</taxon>
        <taxon>Scuticociliatia</taxon>
        <taxon>Philasterida</taxon>
        <taxon>Pseudocohnilembidae</taxon>
        <taxon>Pseudocohnilembus</taxon>
    </lineage>
</organism>